<dbReference type="AlphaFoldDB" id="A0A8J9W485"/>
<gene>
    <name evidence="1" type="ORF">BINO364_LOCUS11191</name>
</gene>
<protein>
    <recommendedName>
        <fullName evidence="3">Zinc finger BED domain-containing protein 4</fullName>
    </recommendedName>
</protein>
<reference evidence="1" key="1">
    <citation type="submission" date="2021-12" db="EMBL/GenBank/DDBJ databases">
        <authorList>
            <person name="Martin H S."/>
        </authorList>
    </citation>
    <scope>NUCLEOTIDE SEQUENCE</scope>
</reference>
<organism evidence="1 2">
    <name type="scientific">Brenthis ino</name>
    <name type="common">lesser marbled fritillary</name>
    <dbReference type="NCBI Taxonomy" id="405034"/>
    <lineage>
        <taxon>Eukaryota</taxon>
        <taxon>Metazoa</taxon>
        <taxon>Ecdysozoa</taxon>
        <taxon>Arthropoda</taxon>
        <taxon>Hexapoda</taxon>
        <taxon>Insecta</taxon>
        <taxon>Pterygota</taxon>
        <taxon>Neoptera</taxon>
        <taxon>Endopterygota</taxon>
        <taxon>Lepidoptera</taxon>
        <taxon>Glossata</taxon>
        <taxon>Ditrysia</taxon>
        <taxon>Papilionoidea</taxon>
        <taxon>Nymphalidae</taxon>
        <taxon>Heliconiinae</taxon>
        <taxon>Argynnini</taxon>
        <taxon>Brenthis</taxon>
    </lineage>
</organism>
<accession>A0A8J9W485</accession>
<dbReference type="InterPro" id="IPR012337">
    <property type="entry name" value="RNaseH-like_sf"/>
</dbReference>
<evidence type="ECO:0008006" key="3">
    <source>
        <dbReference type="Google" id="ProtNLM"/>
    </source>
</evidence>
<dbReference type="PANTHER" id="PTHR23272">
    <property type="entry name" value="BED FINGER-RELATED"/>
    <property type="match status" value="1"/>
</dbReference>
<dbReference type="SUPFAM" id="SSF53098">
    <property type="entry name" value="Ribonuclease H-like"/>
    <property type="match status" value="1"/>
</dbReference>
<evidence type="ECO:0000313" key="1">
    <source>
        <dbReference type="EMBL" id="CAH0725622.1"/>
    </source>
</evidence>
<sequence>MDVVTRWNSTYDMLVRVLKIKEALISTLAIMHPDLNLLLEDWKVIKESTILLKIFYDVTVEVSSEEYVSASKYIVYTKIINQALNKYILENSIENIQRLYQSLKSHMNQRFGEVEKNVLLCEATILDPRFKKKRI</sequence>
<name>A0A8J9W485_9NEOP</name>
<dbReference type="PANTHER" id="PTHR23272:SF184">
    <property type="entry name" value="OS03G0311250 PROTEIN"/>
    <property type="match status" value="1"/>
</dbReference>
<dbReference type="Proteomes" id="UP000838878">
    <property type="component" value="Chromosome 5"/>
</dbReference>
<feature type="non-terminal residue" evidence="1">
    <location>
        <position position="135"/>
    </location>
</feature>
<keyword evidence="2" id="KW-1185">Reference proteome</keyword>
<dbReference type="OrthoDB" id="2438421at2759"/>
<proteinExistence type="predicted"/>
<evidence type="ECO:0000313" key="2">
    <source>
        <dbReference type="Proteomes" id="UP000838878"/>
    </source>
</evidence>
<dbReference type="EMBL" id="OV170225">
    <property type="protein sequence ID" value="CAH0725622.1"/>
    <property type="molecule type" value="Genomic_DNA"/>
</dbReference>